<sequence length="301" mass="34578">MFKLLYFRSTYTEIPLSISIFVQYDAKIEKMLQTVKEKCGIEVESRDLSIEVEKSFYTNYLENNYLLQDNLQILFENGINVSIKNPRDKFKSGKNKDLSFSLFVFYGEKVIVGLKGNPVFQNDEVTQFLERLSNNCSFLNLLQITEGKKKAPRSESEIIREFASMLKSKGYSCFKNVKEIPRFKSIIAFPDIDLIAVKGEEVLCFEAKSSSETKNLYTALGEAMYYLINEIENQGGFCDKVYILLPDEPKDSRAYLISKLTPIGIILINGKVILEANQNPYLNLSVKKKFLSSLQEMRNKI</sequence>
<dbReference type="RefSeq" id="WP_148692610.1">
    <property type="nucleotide sequence ID" value="NZ_CP020477.1"/>
</dbReference>
<evidence type="ECO:0000313" key="1">
    <source>
        <dbReference type="EMBL" id="ARM76813.1"/>
    </source>
</evidence>
<gene>
    <name evidence="1" type="ORF">B6F84_12820</name>
</gene>
<dbReference type="STRING" id="282676.B6F84_12820"/>
<dbReference type="Proteomes" id="UP000193404">
    <property type="component" value="Chromosome"/>
</dbReference>
<dbReference type="KEGG" id="aman:B6F84_12820"/>
<evidence type="ECO:0000313" key="2">
    <source>
        <dbReference type="Proteomes" id="UP000193404"/>
    </source>
</evidence>
<reference evidence="1 2" key="1">
    <citation type="submission" date="2017-03" db="EMBL/GenBank/DDBJ databases">
        <title>Sulfur activation and transportation mechanism of thermophilic Archaea Acidianus manzaensis YN-25.</title>
        <authorList>
            <person name="Ma Y."/>
            <person name="Yang Y."/>
            <person name="Xia J."/>
        </authorList>
    </citation>
    <scope>NUCLEOTIDE SEQUENCE [LARGE SCALE GENOMIC DNA]</scope>
    <source>
        <strain evidence="1 2">YN-25</strain>
    </source>
</reference>
<protein>
    <submittedName>
        <fullName evidence="1">Uncharacterized protein</fullName>
    </submittedName>
</protein>
<keyword evidence="2" id="KW-1185">Reference proteome</keyword>
<dbReference type="OrthoDB" id="384904at2157"/>
<dbReference type="InterPro" id="IPR011335">
    <property type="entry name" value="Restrct_endonuc-II-like"/>
</dbReference>
<name>A0A1W6K2P9_9CREN</name>
<organism evidence="1 2">
    <name type="scientific">Acidianus manzaensis</name>
    <dbReference type="NCBI Taxonomy" id="282676"/>
    <lineage>
        <taxon>Archaea</taxon>
        <taxon>Thermoproteota</taxon>
        <taxon>Thermoprotei</taxon>
        <taxon>Sulfolobales</taxon>
        <taxon>Sulfolobaceae</taxon>
        <taxon>Acidianus</taxon>
    </lineage>
</organism>
<dbReference type="Gene3D" id="3.40.1350.10">
    <property type="match status" value="1"/>
</dbReference>
<dbReference type="GeneID" id="41591822"/>
<accession>A0A1W6K2P9</accession>
<dbReference type="SUPFAM" id="SSF52980">
    <property type="entry name" value="Restriction endonuclease-like"/>
    <property type="match status" value="1"/>
</dbReference>
<dbReference type="GO" id="GO:0003676">
    <property type="term" value="F:nucleic acid binding"/>
    <property type="evidence" value="ECO:0007669"/>
    <property type="project" value="InterPro"/>
</dbReference>
<dbReference type="InterPro" id="IPR011856">
    <property type="entry name" value="tRNA_endonuc-like_dom_sf"/>
</dbReference>
<dbReference type="EMBL" id="CP020477">
    <property type="protein sequence ID" value="ARM76813.1"/>
    <property type="molecule type" value="Genomic_DNA"/>
</dbReference>
<proteinExistence type="predicted"/>
<dbReference type="AlphaFoldDB" id="A0A1W6K2P9"/>